<protein>
    <submittedName>
        <fullName evidence="1">Uncharacterized protein</fullName>
    </submittedName>
</protein>
<sequence length="67" mass="6808">MILSATYSSSVAHNKAQLSAVPLGEVVPPGAAGPAGACTADRSFCVHAASVVSRWSLCRQPVELARG</sequence>
<dbReference type="EMBL" id="JASNUQ010000007">
    <property type="protein sequence ID" value="MDK4290266.1"/>
    <property type="molecule type" value="Genomic_DNA"/>
</dbReference>
<dbReference type="Proteomes" id="UP001239759">
    <property type="component" value="Unassembled WGS sequence"/>
</dbReference>
<name>A0ABT7FXC8_9CORY</name>
<keyword evidence="2" id="KW-1185">Reference proteome</keyword>
<evidence type="ECO:0000313" key="2">
    <source>
        <dbReference type="Proteomes" id="UP001239759"/>
    </source>
</evidence>
<reference evidence="1 2" key="1">
    <citation type="submission" date="2023-05" db="EMBL/GenBank/DDBJ databases">
        <title>Metabolic capabilities are highly conserved among human nasal-associated Corynebacterium species in pangenomic analyses.</title>
        <authorList>
            <person name="Tran T.H."/>
            <person name="Roberts A.Q."/>
            <person name="Escapa I.F."/>
            <person name="Gao W."/>
            <person name="Conlan S."/>
            <person name="Kong H."/>
            <person name="Segre J.A."/>
            <person name="Kelly M.S."/>
            <person name="Lemon K.P."/>
        </authorList>
    </citation>
    <scope>NUCLEOTIDE SEQUENCE [LARGE SCALE GENOMIC DNA]</scope>
    <source>
        <strain evidence="1 2">KPL3772</strain>
    </source>
</reference>
<gene>
    <name evidence="1" type="ORF">QPX23_05950</name>
</gene>
<proteinExistence type="predicted"/>
<accession>A0ABT7FXC8</accession>
<evidence type="ECO:0000313" key="1">
    <source>
        <dbReference type="EMBL" id="MDK4290266.1"/>
    </source>
</evidence>
<comment type="caution">
    <text evidence="1">The sequence shown here is derived from an EMBL/GenBank/DDBJ whole genome shotgun (WGS) entry which is preliminary data.</text>
</comment>
<organism evidence="1 2">
    <name type="scientific">Corynebacterium pseudodiphtheriticum</name>
    <dbReference type="NCBI Taxonomy" id="37637"/>
    <lineage>
        <taxon>Bacteria</taxon>
        <taxon>Bacillati</taxon>
        <taxon>Actinomycetota</taxon>
        <taxon>Actinomycetes</taxon>
        <taxon>Mycobacteriales</taxon>
        <taxon>Corynebacteriaceae</taxon>
        <taxon>Corynebacterium</taxon>
    </lineage>
</organism>